<comment type="function">
    <text evidence="9">This protein specifically catalyzes the removal of signal peptides from prolipoproteins.</text>
</comment>
<dbReference type="GO" id="GO:0006508">
    <property type="term" value="P:proteolysis"/>
    <property type="evidence" value="ECO:0007669"/>
    <property type="project" value="UniProtKB-KW"/>
</dbReference>
<evidence type="ECO:0000256" key="7">
    <source>
        <dbReference type="ARBA" id="ARBA00022989"/>
    </source>
</evidence>
<keyword evidence="3 9" id="KW-0645">Protease</keyword>
<dbReference type="KEGG" id="nab:B1sIIB91_03460"/>
<name>A0A249L4R9_9ACTN</name>
<protein>
    <recommendedName>
        <fullName evidence="9">Lipoprotein signal peptidase</fullName>
        <ecNumber evidence="9">3.4.23.36</ecNumber>
    </recommendedName>
    <alternativeName>
        <fullName evidence="9">Prolipoprotein signal peptidase</fullName>
    </alternativeName>
    <alternativeName>
        <fullName evidence="9">Signal peptidase II</fullName>
        <shortName evidence="9">SPase II</shortName>
    </alternativeName>
</protein>
<dbReference type="UniPathway" id="UPA00665"/>
<keyword evidence="7 9" id="KW-1133">Transmembrane helix</keyword>
<comment type="caution">
    <text evidence="9">Lacks conserved residue(s) required for the propagation of feature annotation.</text>
</comment>
<comment type="pathway">
    <text evidence="9">Protein modification; lipoprotein biosynthesis (signal peptide cleavage).</text>
</comment>
<accession>A0A249L4R9</accession>
<evidence type="ECO:0000313" key="12">
    <source>
        <dbReference type="Proteomes" id="UP000217210"/>
    </source>
</evidence>
<evidence type="ECO:0000256" key="10">
    <source>
        <dbReference type="RuleBase" id="RU004181"/>
    </source>
</evidence>
<dbReference type="RefSeq" id="WP_095688227.1">
    <property type="nucleotide sequence ID" value="NZ_CP016779.1"/>
</dbReference>
<evidence type="ECO:0000256" key="3">
    <source>
        <dbReference type="ARBA" id="ARBA00022670"/>
    </source>
</evidence>
<dbReference type="HAMAP" id="MF_00161">
    <property type="entry name" value="LspA"/>
    <property type="match status" value="1"/>
</dbReference>
<evidence type="ECO:0000256" key="1">
    <source>
        <dbReference type="ARBA" id="ARBA00006139"/>
    </source>
</evidence>
<comment type="subcellular location">
    <subcellularLocation>
        <location evidence="9">Cell membrane</location>
        <topology evidence="9">Multi-pass membrane protein</topology>
    </subcellularLocation>
</comment>
<keyword evidence="8 9" id="KW-0472">Membrane</keyword>
<evidence type="ECO:0000256" key="4">
    <source>
        <dbReference type="ARBA" id="ARBA00022692"/>
    </source>
</evidence>
<dbReference type="GO" id="GO:0005886">
    <property type="term" value="C:plasma membrane"/>
    <property type="evidence" value="ECO:0007669"/>
    <property type="project" value="UniProtKB-SubCell"/>
</dbReference>
<dbReference type="InterPro" id="IPR001872">
    <property type="entry name" value="Peptidase_A8"/>
</dbReference>
<dbReference type="PANTHER" id="PTHR33695">
    <property type="entry name" value="LIPOPROTEIN SIGNAL PEPTIDASE"/>
    <property type="match status" value="1"/>
</dbReference>
<keyword evidence="6 9" id="KW-0378">Hydrolase</keyword>
<evidence type="ECO:0000256" key="8">
    <source>
        <dbReference type="ARBA" id="ARBA00023136"/>
    </source>
</evidence>
<keyword evidence="5 9" id="KW-0064">Aspartyl protease</keyword>
<evidence type="ECO:0000256" key="6">
    <source>
        <dbReference type="ARBA" id="ARBA00022801"/>
    </source>
</evidence>
<feature type="transmembrane region" description="Helical" evidence="9">
    <location>
        <begin position="128"/>
        <end position="149"/>
    </location>
</feature>
<keyword evidence="2 9" id="KW-1003">Cell membrane</keyword>
<dbReference type="OrthoDB" id="4308908at2"/>
<organism evidence="11 12">
    <name type="scientific">Candidatus Nanopelagicus abundans</name>
    <dbReference type="NCBI Taxonomy" id="1884916"/>
    <lineage>
        <taxon>Bacteria</taxon>
        <taxon>Bacillati</taxon>
        <taxon>Actinomycetota</taxon>
        <taxon>Actinomycetes</taxon>
        <taxon>Candidatus Nanopelagicales</taxon>
        <taxon>Candidatus Nanopelagicaceae</taxon>
        <taxon>Candidatus Nanopelagicus</taxon>
    </lineage>
</organism>
<reference evidence="11 12" key="1">
    <citation type="submission" date="2016-07" db="EMBL/GenBank/DDBJ databases">
        <title>High microdiversification within the ubiquitous acI lineage of Actinobacteria.</title>
        <authorList>
            <person name="Neuenschwander S.M."/>
            <person name="Salcher M."/>
            <person name="Ghai R."/>
            <person name="Pernthaler J."/>
        </authorList>
    </citation>
    <scope>NUCLEOTIDE SEQUENCE [LARGE SCALE GENOMIC DNA]</scope>
    <source>
        <strain evidence="11">MMS-IIB-91</strain>
    </source>
</reference>
<evidence type="ECO:0000256" key="2">
    <source>
        <dbReference type="ARBA" id="ARBA00022475"/>
    </source>
</evidence>
<feature type="transmembrane region" description="Helical" evidence="9">
    <location>
        <begin position="51"/>
        <end position="79"/>
    </location>
</feature>
<dbReference type="EMBL" id="CP016779">
    <property type="protein sequence ID" value="ASY23966.1"/>
    <property type="molecule type" value="Genomic_DNA"/>
</dbReference>
<dbReference type="AlphaFoldDB" id="A0A249L4R9"/>
<comment type="catalytic activity">
    <reaction evidence="9">
        <text>Release of signal peptides from bacterial membrane prolipoproteins. Hydrolyzes -Xaa-Yaa-Zaa-|-(S,diacylglyceryl)Cys-, in which Xaa is hydrophobic (preferably Leu), and Yaa (Ala or Ser) and Zaa (Gly or Ala) have small, neutral side chains.</text>
        <dbReference type="EC" id="3.4.23.36"/>
    </reaction>
</comment>
<gene>
    <name evidence="9" type="primary">lspA</name>
    <name evidence="11" type="ORF">B1sIIB91_03460</name>
</gene>
<feature type="transmembrane region" description="Helical" evidence="9">
    <location>
        <begin position="88"/>
        <end position="108"/>
    </location>
</feature>
<dbReference type="PANTHER" id="PTHR33695:SF1">
    <property type="entry name" value="LIPOPROTEIN SIGNAL PEPTIDASE"/>
    <property type="match status" value="1"/>
</dbReference>
<dbReference type="Proteomes" id="UP000217210">
    <property type="component" value="Chromosome"/>
</dbReference>
<dbReference type="EC" id="3.4.23.36" evidence="9"/>
<dbReference type="GO" id="GO:0004190">
    <property type="term" value="F:aspartic-type endopeptidase activity"/>
    <property type="evidence" value="ECO:0007669"/>
    <property type="project" value="UniProtKB-UniRule"/>
</dbReference>
<sequence>MNYLQRKWLAATALIVFAIDYLTKVAALNYLSDEPKQIIGSLLQFRLVFNSGAAFNLASSGTIFLSSFAIIIAGVIFYYGRSVRSNPWAIALGLALGGIFGNLSDRIFRTPGALQGEVIDWIQIPNWPVFNIADMSVVSAAILITFLSWKNVPFTKGKGDL</sequence>
<keyword evidence="12" id="KW-1185">Reference proteome</keyword>
<keyword evidence="4 9" id="KW-0812">Transmembrane</keyword>
<dbReference type="PRINTS" id="PR00781">
    <property type="entry name" value="LIPOSIGPTASE"/>
</dbReference>
<evidence type="ECO:0000256" key="5">
    <source>
        <dbReference type="ARBA" id="ARBA00022750"/>
    </source>
</evidence>
<evidence type="ECO:0000256" key="9">
    <source>
        <dbReference type="HAMAP-Rule" id="MF_00161"/>
    </source>
</evidence>
<feature type="active site" evidence="9">
    <location>
        <position position="134"/>
    </location>
</feature>
<proteinExistence type="inferred from homology"/>
<feature type="active site" evidence="9">
    <location>
        <position position="120"/>
    </location>
</feature>
<dbReference type="Pfam" id="PF01252">
    <property type="entry name" value="Peptidase_A8"/>
    <property type="match status" value="1"/>
</dbReference>
<evidence type="ECO:0000313" key="11">
    <source>
        <dbReference type="EMBL" id="ASY23966.1"/>
    </source>
</evidence>
<comment type="similarity">
    <text evidence="1 9 10">Belongs to the peptidase A8 family.</text>
</comment>